<keyword evidence="8" id="KW-0963">Cytoplasm</keyword>
<evidence type="ECO:0000313" key="10">
    <source>
        <dbReference type="Proteomes" id="UP000287857"/>
    </source>
</evidence>
<evidence type="ECO:0000256" key="5">
    <source>
        <dbReference type="ARBA" id="ARBA00022857"/>
    </source>
</evidence>
<reference evidence="9 10" key="1">
    <citation type="submission" date="2017-05" db="EMBL/GenBank/DDBJ databases">
        <title>Vagococcus spp. assemblies.</title>
        <authorList>
            <person name="Gulvik C.A."/>
        </authorList>
    </citation>
    <scope>NUCLEOTIDE SEQUENCE [LARGE SCALE GENOMIC DNA]</scope>
    <source>
        <strain evidence="9 10">SS1995</strain>
    </source>
</reference>
<dbReference type="RefSeq" id="WP_125984482.1">
    <property type="nucleotide sequence ID" value="NZ_NGJS01000015.1"/>
</dbReference>
<evidence type="ECO:0000256" key="2">
    <source>
        <dbReference type="ARBA" id="ARBA00022741"/>
    </source>
</evidence>
<keyword evidence="4 8" id="KW-0067">ATP-binding</keyword>
<dbReference type="Pfam" id="PF20143">
    <property type="entry name" value="NAD_kinase_C"/>
    <property type="match status" value="1"/>
</dbReference>
<keyword evidence="2 8" id="KW-0547">Nucleotide-binding</keyword>
<dbReference type="InterPro" id="IPR016064">
    <property type="entry name" value="NAD/diacylglycerol_kinase_sf"/>
</dbReference>
<dbReference type="GO" id="GO:0006741">
    <property type="term" value="P:NADP+ biosynthetic process"/>
    <property type="evidence" value="ECO:0007669"/>
    <property type="project" value="UniProtKB-UniRule"/>
</dbReference>
<dbReference type="Proteomes" id="UP000287857">
    <property type="component" value="Unassembled WGS sequence"/>
</dbReference>
<dbReference type="SUPFAM" id="SSF111331">
    <property type="entry name" value="NAD kinase/diacylglycerol kinase-like"/>
    <property type="match status" value="1"/>
</dbReference>
<dbReference type="GO" id="GO:0046872">
    <property type="term" value="F:metal ion binding"/>
    <property type="evidence" value="ECO:0007669"/>
    <property type="project" value="UniProtKB-UniRule"/>
</dbReference>
<comment type="subcellular location">
    <subcellularLocation>
        <location evidence="8">Cytoplasm</location>
    </subcellularLocation>
</comment>
<dbReference type="InterPro" id="IPR017437">
    <property type="entry name" value="ATP-NAD_kinase_PpnK-typ_C"/>
</dbReference>
<dbReference type="EC" id="2.7.1.23" evidence="8"/>
<dbReference type="AlphaFoldDB" id="A0A429ZV70"/>
<keyword evidence="10" id="KW-1185">Reference proteome</keyword>
<comment type="catalytic activity">
    <reaction evidence="7 8">
        <text>NAD(+) + ATP = ADP + NADP(+) + H(+)</text>
        <dbReference type="Rhea" id="RHEA:18629"/>
        <dbReference type="ChEBI" id="CHEBI:15378"/>
        <dbReference type="ChEBI" id="CHEBI:30616"/>
        <dbReference type="ChEBI" id="CHEBI:57540"/>
        <dbReference type="ChEBI" id="CHEBI:58349"/>
        <dbReference type="ChEBI" id="CHEBI:456216"/>
        <dbReference type="EC" id="2.7.1.23"/>
    </reaction>
</comment>
<dbReference type="PANTHER" id="PTHR20275:SF0">
    <property type="entry name" value="NAD KINASE"/>
    <property type="match status" value="1"/>
</dbReference>
<feature type="binding site" evidence="8">
    <location>
        <begin position="45"/>
        <end position="46"/>
    </location>
    <ligand>
        <name>NAD(+)</name>
        <dbReference type="ChEBI" id="CHEBI:57540"/>
    </ligand>
</feature>
<dbReference type="GO" id="GO:0051287">
    <property type="term" value="F:NAD binding"/>
    <property type="evidence" value="ECO:0007669"/>
    <property type="project" value="UniProtKB-ARBA"/>
</dbReference>
<feature type="binding site" evidence="8">
    <location>
        <begin position="122"/>
        <end position="123"/>
    </location>
    <ligand>
        <name>NAD(+)</name>
        <dbReference type="ChEBI" id="CHEBI:57540"/>
    </ligand>
</feature>
<dbReference type="GO" id="GO:0019674">
    <property type="term" value="P:NAD+ metabolic process"/>
    <property type="evidence" value="ECO:0007669"/>
    <property type="project" value="InterPro"/>
</dbReference>
<keyword evidence="3 8" id="KW-0418">Kinase</keyword>
<feature type="binding site" evidence="8">
    <location>
        <position position="185"/>
    </location>
    <ligand>
        <name>NAD(+)</name>
        <dbReference type="ChEBI" id="CHEBI:57540"/>
    </ligand>
</feature>
<evidence type="ECO:0000256" key="1">
    <source>
        <dbReference type="ARBA" id="ARBA00022679"/>
    </source>
</evidence>
<feature type="active site" description="Proton acceptor" evidence="8">
    <location>
        <position position="45"/>
    </location>
</feature>
<comment type="caution">
    <text evidence="8">Lacks conserved residue(s) required for the propagation of feature annotation.</text>
</comment>
<evidence type="ECO:0000256" key="3">
    <source>
        <dbReference type="ARBA" id="ARBA00022777"/>
    </source>
</evidence>
<protein>
    <recommendedName>
        <fullName evidence="8">NAD kinase</fullName>
        <ecNumber evidence="8">2.7.1.23</ecNumber>
    </recommendedName>
    <alternativeName>
        <fullName evidence="8">ATP-dependent NAD kinase</fullName>
    </alternativeName>
</protein>
<dbReference type="Gene3D" id="2.60.200.30">
    <property type="entry name" value="Probable inorganic polyphosphate/atp-NAD kinase, domain 2"/>
    <property type="match status" value="1"/>
</dbReference>
<feature type="binding site" evidence="8">
    <location>
        <position position="148"/>
    </location>
    <ligand>
        <name>NAD(+)</name>
        <dbReference type="ChEBI" id="CHEBI:57540"/>
    </ligand>
</feature>
<dbReference type="EMBL" id="NGJS01000015">
    <property type="protein sequence ID" value="RST97664.1"/>
    <property type="molecule type" value="Genomic_DNA"/>
</dbReference>
<evidence type="ECO:0000256" key="6">
    <source>
        <dbReference type="ARBA" id="ARBA00023027"/>
    </source>
</evidence>
<gene>
    <name evidence="8" type="primary">nadK</name>
    <name evidence="9" type="ORF">CBF37_09325</name>
</gene>
<evidence type="ECO:0000256" key="7">
    <source>
        <dbReference type="ARBA" id="ARBA00047925"/>
    </source>
</evidence>
<name>A0A429ZV70_9ENTE</name>
<comment type="cofactor">
    <cofactor evidence="8">
        <name>a divalent metal cation</name>
        <dbReference type="ChEBI" id="CHEBI:60240"/>
    </cofactor>
</comment>
<dbReference type="GO" id="GO:0003951">
    <property type="term" value="F:NAD+ kinase activity"/>
    <property type="evidence" value="ECO:0007669"/>
    <property type="project" value="UniProtKB-UniRule"/>
</dbReference>
<sequence length="269" mass="30514">MRVAIIANDAEKSRVTATELKRLLDAADIELNQERPTVVITVGGDGTLLGAFHQYLEMVEHVRFIGVHTGHLGFYTDWRNYELELLVESLKKDTGQSVSYPLLDVCIHFNDELADAHHVALNEATIRNIERTMVAKVSIEGECFEMYRGDGLSMSTPTGSTGYNKSLGGAVVHPRVNALQLNEIASINNRVYRSLGSPMIVAPNEKVTIDLKRDDRYQLHLDHYVRSYDNLSSLELTLSKKRIHFASYRHTHFWRRVNDSFIGKIKDED</sequence>
<dbReference type="Gene3D" id="3.40.50.10330">
    <property type="entry name" value="Probable inorganic polyphosphate/atp-NAD kinase, domain 1"/>
    <property type="match status" value="1"/>
</dbReference>
<keyword evidence="1 8" id="KW-0808">Transferase</keyword>
<dbReference type="Pfam" id="PF01513">
    <property type="entry name" value="NAD_kinase"/>
    <property type="match status" value="1"/>
</dbReference>
<dbReference type="NCBIfam" id="NF003424">
    <property type="entry name" value="PRK04885.1"/>
    <property type="match status" value="1"/>
</dbReference>
<comment type="caution">
    <text evidence="9">The sequence shown here is derived from an EMBL/GenBank/DDBJ whole genome shotgun (WGS) entry which is preliminary data.</text>
</comment>
<dbReference type="PANTHER" id="PTHR20275">
    <property type="entry name" value="NAD KINASE"/>
    <property type="match status" value="1"/>
</dbReference>
<dbReference type="OrthoDB" id="9774737at2"/>
<evidence type="ECO:0000256" key="8">
    <source>
        <dbReference type="HAMAP-Rule" id="MF_00361"/>
    </source>
</evidence>
<dbReference type="InterPro" id="IPR017438">
    <property type="entry name" value="ATP-NAD_kinase_N"/>
</dbReference>
<dbReference type="GO" id="GO:0005524">
    <property type="term" value="F:ATP binding"/>
    <property type="evidence" value="ECO:0007669"/>
    <property type="project" value="UniProtKB-KW"/>
</dbReference>
<dbReference type="HAMAP" id="MF_00361">
    <property type="entry name" value="NAD_kinase"/>
    <property type="match status" value="1"/>
</dbReference>
<feature type="binding site" evidence="8">
    <location>
        <begin position="161"/>
        <end position="166"/>
    </location>
    <ligand>
        <name>NAD(+)</name>
        <dbReference type="ChEBI" id="CHEBI:57540"/>
    </ligand>
</feature>
<proteinExistence type="inferred from homology"/>
<organism evidence="9 10">
    <name type="scientific">Vagococcus vulneris</name>
    <dbReference type="NCBI Taxonomy" id="1977869"/>
    <lineage>
        <taxon>Bacteria</taxon>
        <taxon>Bacillati</taxon>
        <taxon>Bacillota</taxon>
        <taxon>Bacilli</taxon>
        <taxon>Lactobacillales</taxon>
        <taxon>Enterococcaceae</taxon>
        <taxon>Vagococcus</taxon>
    </lineage>
</organism>
<feature type="binding site" evidence="8">
    <location>
        <position position="150"/>
    </location>
    <ligand>
        <name>NAD(+)</name>
        <dbReference type="ChEBI" id="CHEBI:57540"/>
    </ligand>
</feature>
<keyword evidence="5 8" id="KW-0521">NADP</keyword>
<keyword evidence="6 8" id="KW-0520">NAD</keyword>
<comment type="similarity">
    <text evidence="8">Belongs to the NAD kinase family.</text>
</comment>
<accession>A0A429ZV70</accession>
<dbReference type="GO" id="GO:0005737">
    <property type="term" value="C:cytoplasm"/>
    <property type="evidence" value="ECO:0007669"/>
    <property type="project" value="UniProtKB-SubCell"/>
</dbReference>
<evidence type="ECO:0000313" key="9">
    <source>
        <dbReference type="EMBL" id="RST97664.1"/>
    </source>
</evidence>
<comment type="function">
    <text evidence="8">Involved in the regulation of the intracellular balance of NAD and NADP, and is a key enzyme in the biosynthesis of NADP. Catalyzes specifically the phosphorylation on 2'-hydroxyl of the adenosine moiety of NAD to yield NADP.</text>
</comment>
<evidence type="ECO:0000256" key="4">
    <source>
        <dbReference type="ARBA" id="ARBA00022840"/>
    </source>
</evidence>
<dbReference type="InterPro" id="IPR002504">
    <property type="entry name" value="NADK"/>
</dbReference>